<dbReference type="OrthoDB" id="5489745at2"/>
<dbReference type="EMBL" id="CP042467">
    <property type="protein sequence ID" value="QED27466.1"/>
    <property type="molecule type" value="Genomic_DNA"/>
</dbReference>
<dbReference type="RefSeq" id="WP_146959151.1">
    <property type="nucleotide sequence ID" value="NZ_CP042467.1"/>
</dbReference>
<accession>A0A5B8XUR7</accession>
<feature type="region of interest" description="Disordered" evidence="1">
    <location>
        <begin position="20"/>
        <end position="81"/>
    </location>
</feature>
<keyword evidence="4" id="KW-1185">Reference proteome</keyword>
<reference evidence="3 4" key="1">
    <citation type="submission" date="2019-08" db="EMBL/GenBank/DDBJ databases">
        <authorList>
            <person name="Liang Q."/>
        </authorList>
    </citation>
    <scope>NUCLEOTIDE SEQUENCE [LARGE SCALE GENOMIC DNA]</scope>
    <source>
        <strain evidence="3 4">V1718</strain>
    </source>
</reference>
<gene>
    <name evidence="3" type="ORF">FRD01_09480</name>
</gene>
<sequence length="389" mass="40940">MARIILLLFLGLVAFGCSDDPTGPPDVVFPDVGPVEDMSDMGEPDAAGDSGEDMPDSEPDADTDMPDPDMDSDMDPDMDPPDPCDACTQDQVCIEEECLSRDSCEIAVDLGMLVPGTPVTQTGSFVTEGVDTTASECGGEMSGRERVFRFELSERSLVSYDASWSGQFDGVLDFRRTCEDAGTTERCTDIEFGEAFLEAGEHFLVLEVKFGNPGQFELSLEVEAASCTPGEETCMGDDLAICDPSGQPEIAECGASCTAGACDGNVCAAPIVVTGNGGTFAGSGRAYDSNFNFSTNDSCGNTNQPGYDVVFSLPGLQAGAIVTIDTETGDSNANGIFIMEGCSATPTCLQHFTGIEDVDWVAPAAGDYFIVVDKVINSSTPFNYSIVIN</sequence>
<name>A0A5B8XUR7_9DELT</name>
<proteinExistence type="predicted"/>
<dbReference type="KEGG" id="bbae:FRD01_09480"/>
<dbReference type="Proteomes" id="UP000321595">
    <property type="component" value="Chromosome"/>
</dbReference>
<evidence type="ECO:0000256" key="1">
    <source>
        <dbReference type="SAM" id="MobiDB-lite"/>
    </source>
</evidence>
<evidence type="ECO:0008006" key="5">
    <source>
        <dbReference type="Google" id="ProtNLM"/>
    </source>
</evidence>
<evidence type="ECO:0000256" key="2">
    <source>
        <dbReference type="SAM" id="SignalP"/>
    </source>
</evidence>
<feature type="compositionally biased region" description="Low complexity" evidence="1">
    <location>
        <begin position="20"/>
        <end position="36"/>
    </location>
</feature>
<feature type="chain" id="PRO_5022976750" description="Peptidase C-terminal archaeal/bacterial domain-containing protein" evidence="2">
    <location>
        <begin position="20"/>
        <end position="389"/>
    </location>
</feature>
<dbReference type="AlphaFoldDB" id="A0A5B8XUR7"/>
<keyword evidence="2" id="KW-0732">Signal</keyword>
<evidence type="ECO:0000313" key="4">
    <source>
        <dbReference type="Proteomes" id="UP000321595"/>
    </source>
</evidence>
<dbReference type="PROSITE" id="PS51257">
    <property type="entry name" value="PROKAR_LIPOPROTEIN"/>
    <property type="match status" value="1"/>
</dbReference>
<protein>
    <recommendedName>
        <fullName evidence="5">Peptidase C-terminal archaeal/bacterial domain-containing protein</fullName>
    </recommendedName>
</protein>
<organism evidence="3 4">
    <name type="scientific">Microvenator marinus</name>
    <dbReference type="NCBI Taxonomy" id="2600177"/>
    <lineage>
        <taxon>Bacteria</taxon>
        <taxon>Deltaproteobacteria</taxon>
        <taxon>Bradymonadales</taxon>
        <taxon>Microvenatoraceae</taxon>
        <taxon>Microvenator</taxon>
    </lineage>
</organism>
<feature type="signal peptide" evidence="2">
    <location>
        <begin position="1"/>
        <end position="19"/>
    </location>
</feature>
<evidence type="ECO:0000313" key="3">
    <source>
        <dbReference type="EMBL" id="QED27466.1"/>
    </source>
</evidence>
<feature type="compositionally biased region" description="Acidic residues" evidence="1">
    <location>
        <begin position="50"/>
        <end position="81"/>
    </location>
</feature>